<sequence length="162" mass="18002">MIKQTIGQLLENNVILDIGGIDWYLNLAPAKASDWGARRSLASGSPNNPCMNFGMIPQPGQAGAKDFRPLLSRHSLDKRESSSKYFFAIKVPSMALDPGFHAGMTGSLNFGLVSKSKRQRYPIHAFVGLKRSLASQYFLGYFLIVLSKIFQITDYEPCRNGR</sequence>
<reference evidence="1" key="1">
    <citation type="submission" date="2019-02" db="EMBL/GenBank/DDBJ databases">
        <authorList>
            <person name="Gruber-Vodicka R. H."/>
            <person name="Seah K. B. B."/>
        </authorList>
    </citation>
    <scope>NUCLEOTIDE SEQUENCE</scope>
    <source>
        <strain evidence="1">BECK_S313</strain>
    </source>
</reference>
<dbReference type="AlphaFoldDB" id="A0A450WWG3"/>
<protein>
    <submittedName>
        <fullName evidence="1">Uncharacterized protein</fullName>
    </submittedName>
</protein>
<proteinExistence type="predicted"/>
<organism evidence="1">
    <name type="scientific">Candidatus Kentrum sp. LPFa</name>
    <dbReference type="NCBI Taxonomy" id="2126335"/>
    <lineage>
        <taxon>Bacteria</taxon>
        <taxon>Pseudomonadati</taxon>
        <taxon>Pseudomonadota</taxon>
        <taxon>Gammaproteobacteria</taxon>
        <taxon>Candidatus Kentrum</taxon>
    </lineage>
</organism>
<name>A0A450WWG3_9GAMM</name>
<gene>
    <name evidence="1" type="ORF">BECKLPF1236B_GA0070989_12536</name>
</gene>
<dbReference type="EMBL" id="CAADFK010000253">
    <property type="protein sequence ID" value="VFK21401.1"/>
    <property type="molecule type" value="Genomic_DNA"/>
</dbReference>
<evidence type="ECO:0000313" key="1">
    <source>
        <dbReference type="EMBL" id="VFK21401.1"/>
    </source>
</evidence>
<accession>A0A450WWG3</accession>